<comment type="caution">
    <text evidence="2">The sequence shown here is derived from an EMBL/GenBank/DDBJ whole genome shotgun (WGS) entry which is preliminary data.</text>
</comment>
<keyword evidence="3" id="KW-1185">Reference proteome</keyword>
<gene>
    <name evidence="2" type="ORF">V0U35_13110</name>
</gene>
<dbReference type="Gene3D" id="2.60.300.12">
    <property type="entry name" value="HesB-like domain"/>
    <property type="match status" value="1"/>
</dbReference>
<dbReference type="InterPro" id="IPR017870">
    <property type="entry name" value="FeS_cluster_insertion_CS"/>
</dbReference>
<evidence type="ECO:0000313" key="2">
    <source>
        <dbReference type="EMBL" id="MEE2567617.1"/>
    </source>
</evidence>
<dbReference type="PANTHER" id="PTHR43011">
    <property type="entry name" value="IRON-SULFUR CLUSTER ASSEMBLY 2 HOMOLOG, MITOCHONDRIAL"/>
    <property type="match status" value="1"/>
</dbReference>
<dbReference type="Pfam" id="PF01521">
    <property type="entry name" value="Fe-S_biosyn"/>
    <property type="match status" value="1"/>
</dbReference>
<dbReference type="PANTHER" id="PTHR43011:SF1">
    <property type="entry name" value="IRON-SULFUR CLUSTER ASSEMBLY 2 HOMOLOG, MITOCHONDRIAL"/>
    <property type="match status" value="1"/>
</dbReference>
<dbReference type="PROSITE" id="PS01152">
    <property type="entry name" value="HESB"/>
    <property type="match status" value="1"/>
</dbReference>
<organism evidence="2 3">
    <name type="scientific">Hyphobacterium marinum</name>
    <dbReference type="NCBI Taxonomy" id="3116574"/>
    <lineage>
        <taxon>Bacteria</taxon>
        <taxon>Pseudomonadati</taxon>
        <taxon>Pseudomonadota</taxon>
        <taxon>Alphaproteobacteria</taxon>
        <taxon>Maricaulales</taxon>
        <taxon>Maricaulaceae</taxon>
        <taxon>Hyphobacterium</taxon>
    </lineage>
</organism>
<dbReference type="SUPFAM" id="SSF89360">
    <property type="entry name" value="HesB-like domain"/>
    <property type="match status" value="1"/>
</dbReference>
<dbReference type="InterPro" id="IPR016092">
    <property type="entry name" value="ATAP"/>
</dbReference>
<evidence type="ECO:0000259" key="1">
    <source>
        <dbReference type="Pfam" id="PF01521"/>
    </source>
</evidence>
<protein>
    <submittedName>
        <fullName evidence="2">Iron-sulfur cluster assembly accessory protein</fullName>
    </submittedName>
</protein>
<dbReference type="InterPro" id="IPR035903">
    <property type="entry name" value="HesB-like_dom_sf"/>
</dbReference>
<dbReference type="EMBL" id="JAZDRO010000007">
    <property type="protein sequence ID" value="MEE2567617.1"/>
    <property type="molecule type" value="Genomic_DNA"/>
</dbReference>
<name>A0ABU7M254_9PROT</name>
<reference evidence="2 3" key="1">
    <citation type="submission" date="2024-01" db="EMBL/GenBank/DDBJ databases">
        <title>Hyphobacterium bacterium isolated from marine sediment.</title>
        <authorList>
            <person name="Zhao S."/>
        </authorList>
    </citation>
    <scope>NUCLEOTIDE SEQUENCE [LARGE SCALE GENOMIC DNA]</scope>
    <source>
        <strain evidence="2 3">Y60-23</strain>
    </source>
</reference>
<dbReference type="NCBIfam" id="TIGR00049">
    <property type="entry name" value="iron-sulfur cluster assembly accessory protein"/>
    <property type="match status" value="1"/>
</dbReference>
<dbReference type="RefSeq" id="WP_330197186.1">
    <property type="nucleotide sequence ID" value="NZ_JAZDRO010000007.1"/>
</dbReference>
<proteinExistence type="predicted"/>
<feature type="domain" description="Core" evidence="1">
    <location>
        <begin position="6"/>
        <end position="105"/>
    </location>
</feature>
<accession>A0ABU7M254</accession>
<sequence>MSEPTIALTEDAARQIKAIIAAQTEARLLRVSVIGGGCSGFSYKFDLESQTAEDDLILERDGARVAIDPDSVPFLDGSKIDYVDELLGAAFKIDNPNAVAACGCGVSFTI</sequence>
<evidence type="ECO:0000313" key="3">
    <source>
        <dbReference type="Proteomes" id="UP001310692"/>
    </source>
</evidence>
<dbReference type="InterPro" id="IPR000361">
    <property type="entry name" value="ATAP_core_dom"/>
</dbReference>
<dbReference type="Proteomes" id="UP001310692">
    <property type="component" value="Unassembled WGS sequence"/>
</dbReference>